<dbReference type="Pfam" id="PF00392">
    <property type="entry name" value="GntR"/>
    <property type="match status" value="1"/>
</dbReference>
<evidence type="ECO:0000256" key="2">
    <source>
        <dbReference type="ARBA" id="ARBA00023125"/>
    </source>
</evidence>
<reference evidence="5 6" key="1">
    <citation type="submission" date="2023-07" db="EMBL/GenBank/DDBJ databases">
        <title>Sequencing the genomes of 1000 actinobacteria strains.</title>
        <authorList>
            <person name="Klenk H.-P."/>
        </authorList>
    </citation>
    <scope>NUCLEOTIDE SEQUENCE [LARGE SCALE GENOMIC DNA]</scope>
    <source>
        <strain evidence="5 6">DSM 14555</strain>
    </source>
</reference>
<dbReference type="PANTHER" id="PTHR38445:SF9">
    <property type="entry name" value="HTH-TYPE TRANSCRIPTIONAL REPRESSOR YTRA"/>
    <property type="match status" value="1"/>
</dbReference>
<accession>A0ABU1JGK5</accession>
<dbReference type="InterPro" id="IPR000524">
    <property type="entry name" value="Tscrpt_reg_HTH_GntR"/>
</dbReference>
<dbReference type="GO" id="GO:0003677">
    <property type="term" value="F:DNA binding"/>
    <property type="evidence" value="ECO:0007669"/>
    <property type="project" value="UniProtKB-KW"/>
</dbReference>
<dbReference type="SMART" id="SM00345">
    <property type="entry name" value="HTH_GNTR"/>
    <property type="match status" value="1"/>
</dbReference>
<evidence type="ECO:0000256" key="3">
    <source>
        <dbReference type="ARBA" id="ARBA00023163"/>
    </source>
</evidence>
<dbReference type="CDD" id="cd07377">
    <property type="entry name" value="WHTH_GntR"/>
    <property type="match status" value="1"/>
</dbReference>
<evidence type="ECO:0000313" key="5">
    <source>
        <dbReference type="EMBL" id="MDR6271274.1"/>
    </source>
</evidence>
<dbReference type="PANTHER" id="PTHR38445">
    <property type="entry name" value="HTH-TYPE TRANSCRIPTIONAL REPRESSOR YTRA"/>
    <property type="match status" value="1"/>
</dbReference>
<dbReference type="InterPro" id="IPR036390">
    <property type="entry name" value="WH_DNA-bd_sf"/>
</dbReference>
<sequence>MSVTKTKPVDGGLSSWRPAAGSSVAPFEQLRLLIADLIGRGVLPVGSKLPTVRALASSSGLAVNTVARAFRELESAGVVHTLGRGGTVVAASGDAIREQVAQAAAEFAAVVHGLGLPEADALAIAGAALRR</sequence>
<protein>
    <submittedName>
        <fullName evidence="5">DNA-binding transcriptional regulator YhcF (GntR family)</fullName>
    </submittedName>
</protein>
<feature type="domain" description="HTH gntR-type" evidence="4">
    <location>
        <begin position="24"/>
        <end position="92"/>
    </location>
</feature>
<dbReference type="Proteomes" id="UP001185069">
    <property type="component" value="Unassembled WGS sequence"/>
</dbReference>
<dbReference type="RefSeq" id="WP_296361650.1">
    <property type="nucleotide sequence ID" value="NZ_JAVDQF010000001.1"/>
</dbReference>
<evidence type="ECO:0000256" key="1">
    <source>
        <dbReference type="ARBA" id="ARBA00023015"/>
    </source>
</evidence>
<comment type="caution">
    <text evidence="5">The sequence shown here is derived from an EMBL/GenBank/DDBJ whole genome shotgun (WGS) entry which is preliminary data.</text>
</comment>
<dbReference type="Gene3D" id="1.10.10.10">
    <property type="entry name" value="Winged helix-like DNA-binding domain superfamily/Winged helix DNA-binding domain"/>
    <property type="match status" value="1"/>
</dbReference>
<keyword evidence="2 5" id="KW-0238">DNA-binding</keyword>
<proteinExistence type="predicted"/>
<dbReference type="InterPro" id="IPR036388">
    <property type="entry name" value="WH-like_DNA-bd_sf"/>
</dbReference>
<evidence type="ECO:0000313" key="6">
    <source>
        <dbReference type="Proteomes" id="UP001185069"/>
    </source>
</evidence>
<organism evidence="5 6">
    <name type="scientific">Arthrobacter russicus</name>
    <dbReference type="NCBI Taxonomy" id="172040"/>
    <lineage>
        <taxon>Bacteria</taxon>
        <taxon>Bacillati</taxon>
        <taxon>Actinomycetota</taxon>
        <taxon>Actinomycetes</taxon>
        <taxon>Micrococcales</taxon>
        <taxon>Micrococcaceae</taxon>
        <taxon>Arthrobacter</taxon>
    </lineage>
</organism>
<keyword evidence="3" id="KW-0804">Transcription</keyword>
<keyword evidence="6" id="KW-1185">Reference proteome</keyword>
<evidence type="ECO:0000259" key="4">
    <source>
        <dbReference type="PROSITE" id="PS50949"/>
    </source>
</evidence>
<dbReference type="PROSITE" id="PS50949">
    <property type="entry name" value="HTH_GNTR"/>
    <property type="match status" value="1"/>
</dbReference>
<dbReference type="EMBL" id="JAVDQF010000001">
    <property type="protein sequence ID" value="MDR6271274.1"/>
    <property type="molecule type" value="Genomic_DNA"/>
</dbReference>
<dbReference type="SUPFAM" id="SSF46785">
    <property type="entry name" value="Winged helix' DNA-binding domain"/>
    <property type="match status" value="1"/>
</dbReference>
<gene>
    <name evidence="5" type="ORF">JOE69_003512</name>
</gene>
<name>A0ABU1JGK5_9MICC</name>
<keyword evidence="1" id="KW-0805">Transcription regulation</keyword>